<name>A0A1S8NCQ3_CLOSA</name>
<evidence type="ECO:0000313" key="1">
    <source>
        <dbReference type="EMBL" id="OOM14210.1"/>
    </source>
</evidence>
<dbReference type="EMBL" id="LZYZ01000002">
    <property type="protein sequence ID" value="OOM14210.1"/>
    <property type="molecule type" value="Genomic_DNA"/>
</dbReference>
<evidence type="ECO:0000313" key="2">
    <source>
        <dbReference type="Proteomes" id="UP000191154"/>
    </source>
</evidence>
<dbReference type="Proteomes" id="UP000191154">
    <property type="component" value="Unassembled WGS sequence"/>
</dbReference>
<sequence>MSLRIETNNINIEYQYNKNRNSNTNPCFSNKLEDSIEFNKNQYKAISIYSKQGTIKNINNNISPNYSKEEIEKRRSEIHELQKEYDNGIYDPNLCMPKVNTKTMEKILDLEIKNNKQNYYDNSGEININKIAEKCGISLNNATPIELQSLRSELKHEGLIDDGIDYNFDIFINRAFLDNFLNGNSSRYDIYNSKKFDVFQKANSFMKTDYQYNDLINYNIDNNLLNFFS</sequence>
<organism evidence="1 2">
    <name type="scientific">Clostridium saccharobutylicum</name>
    <dbReference type="NCBI Taxonomy" id="169679"/>
    <lineage>
        <taxon>Bacteria</taxon>
        <taxon>Bacillati</taxon>
        <taxon>Bacillota</taxon>
        <taxon>Clostridia</taxon>
        <taxon>Eubacteriales</taxon>
        <taxon>Clostridiaceae</taxon>
        <taxon>Clostridium</taxon>
    </lineage>
</organism>
<protein>
    <submittedName>
        <fullName evidence="1">Uncharacterized protein</fullName>
    </submittedName>
</protein>
<reference evidence="1 2" key="1">
    <citation type="submission" date="2016-05" db="EMBL/GenBank/DDBJ databases">
        <title>Microbial solvent formation.</title>
        <authorList>
            <person name="Poehlein A."/>
            <person name="Montoya Solano J.D."/>
            <person name="Flitsch S."/>
            <person name="Krabben P."/>
            <person name="Duerre P."/>
            <person name="Daniel R."/>
        </authorList>
    </citation>
    <scope>NUCLEOTIDE SEQUENCE [LARGE SCALE GENOMIC DNA]</scope>
    <source>
        <strain evidence="1 2">L1-8</strain>
    </source>
</reference>
<proteinExistence type="predicted"/>
<accession>A0A1S8NCQ3</accession>
<dbReference type="AlphaFoldDB" id="A0A1S8NCQ3"/>
<gene>
    <name evidence="1" type="ORF">CLOSAC_10830</name>
</gene>
<dbReference type="RefSeq" id="WP_077864496.1">
    <property type="nucleotide sequence ID" value="NZ_LZYZ01000002.1"/>
</dbReference>
<comment type="caution">
    <text evidence="1">The sequence shown here is derived from an EMBL/GenBank/DDBJ whole genome shotgun (WGS) entry which is preliminary data.</text>
</comment>